<keyword evidence="2" id="KW-0812">Transmembrane</keyword>
<accession>A0A2J8AII2</accession>
<evidence type="ECO:0000256" key="1">
    <source>
        <dbReference type="SAM" id="MobiDB-lite"/>
    </source>
</evidence>
<evidence type="ECO:0000313" key="3">
    <source>
        <dbReference type="EMBL" id="PNH12322.1"/>
    </source>
</evidence>
<dbReference type="AlphaFoldDB" id="A0A2J8AII2"/>
<organism evidence="3 4">
    <name type="scientific">Tetrabaena socialis</name>
    <dbReference type="NCBI Taxonomy" id="47790"/>
    <lineage>
        <taxon>Eukaryota</taxon>
        <taxon>Viridiplantae</taxon>
        <taxon>Chlorophyta</taxon>
        <taxon>core chlorophytes</taxon>
        <taxon>Chlorophyceae</taxon>
        <taxon>CS clade</taxon>
        <taxon>Chlamydomonadales</taxon>
        <taxon>Tetrabaenaceae</taxon>
        <taxon>Tetrabaena</taxon>
    </lineage>
</organism>
<dbReference type="PANTHER" id="PTHR45691:SF6">
    <property type="entry name" value="PROTEIN DIAPHANOUS"/>
    <property type="match status" value="1"/>
</dbReference>
<evidence type="ECO:0000256" key="2">
    <source>
        <dbReference type="SAM" id="Phobius"/>
    </source>
</evidence>
<keyword evidence="4" id="KW-1185">Reference proteome</keyword>
<feature type="transmembrane region" description="Helical" evidence="2">
    <location>
        <begin position="431"/>
        <end position="450"/>
    </location>
</feature>
<comment type="caution">
    <text evidence="3">The sequence shown here is derived from an EMBL/GenBank/DDBJ whole genome shotgun (WGS) entry which is preliminary data.</text>
</comment>
<dbReference type="InterPro" id="IPR051412">
    <property type="entry name" value="Formin_Homology_Diaphanous_sf"/>
</dbReference>
<name>A0A2J8AII2_9CHLO</name>
<dbReference type="PRINTS" id="PR01217">
    <property type="entry name" value="PRICHEXTENSN"/>
</dbReference>
<dbReference type="OrthoDB" id="545273at2759"/>
<feature type="region of interest" description="Disordered" evidence="1">
    <location>
        <begin position="78"/>
        <end position="98"/>
    </location>
</feature>
<dbReference type="Proteomes" id="UP000236333">
    <property type="component" value="Unassembled WGS sequence"/>
</dbReference>
<protein>
    <submittedName>
        <fullName evidence="3">Uncharacterized protein</fullName>
    </submittedName>
</protein>
<dbReference type="GO" id="GO:0030041">
    <property type="term" value="P:actin filament polymerization"/>
    <property type="evidence" value="ECO:0007669"/>
    <property type="project" value="TreeGrafter"/>
</dbReference>
<proteinExistence type="predicted"/>
<dbReference type="GO" id="GO:0005884">
    <property type="term" value="C:actin filament"/>
    <property type="evidence" value="ECO:0007669"/>
    <property type="project" value="TreeGrafter"/>
</dbReference>
<gene>
    <name evidence="3" type="ORF">TSOC_000816</name>
</gene>
<feature type="region of interest" description="Disordered" evidence="1">
    <location>
        <begin position="345"/>
        <end position="426"/>
    </location>
</feature>
<keyword evidence="2" id="KW-1133">Transmembrane helix</keyword>
<evidence type="ECO:0000313" key="4">
    <source>
        <dbReference type="Proteomes" id="UP000236333"/>
    </source>
</evidence>
<feature type="compositionally biased region" description="Pro residues" evidence="1">
    <location>
        <begin position="345"/>
        <end position="411"/>
    </location>
</feature>
<dbReference type="EMBL" id="PGGS01000011">
    <property type="protein sequence ID" value="PNH12322.1"/>
    <property type="molecule type" value="Genomic_DNA"/>
</dbReference>
<sequence>MARPHRVLDGPFPCTSVQVDADFRSRRFVFPPSPDPVATAAGFGYSVEAVGLVRTTPVTVCTAAAQCSTPAAAAAAGEATTVIRPPPSAPTTLSSGISEGGTAWVPGANRRQFTAESYPEGIFALAPADGSGQAYSLEVCTLAPAKCSDSFGVMKVLRPADAFPSTLAPQAALNTSAVYGAVRLPTAVGWTAAWAQAAAAAADSASAAVTSACAPPPNIDGQRRLVFSWGWNFDALPPSLSASGFVAVLRRFPLPRMTPGSYTVQFGRHAAVRLAVVLRFRDGNPDVAGTRMEVRELVVTADTPNLVVPGGNISDITFVFAVPPLSQLDYVTQMSAAVSMVWRPAPPSPPPAPPLPPSPLPPSPLPPSPHPSPPPPPPPSPPSPPPAPPAPPAPPPSPPSPEPPPSLPPLAPGQGNPQSGPTGGSAAAMRVAPVVLAVLAMLLAILQVAWW</sequence>
<reference evidence="3 4" key="1">
    <citation type="journal article" date="2017" name="Mol. Biol. Evol.">
        <title>The 4-celled Tetrabaena socialis nuclear genome reveals the essential components for genetic control of cell number at the origin of multicellularity in the volvocine lineage.</title>
        <authorList>
            <person name="Featherston J."/>
            <person name="Arakaki Y."/>
            <person name="Hanschen E.R."/>
            <person name="Ferris P.J."/>
            <person name="Michod R.E."/>
            <person name="Olson B.J.S.C."/>
            <person name="Nozaki H."/>
            <person name="Durand P.M."/>
        </authorList>
    </citation>
    <scope>NUCLEOTIDE SEQUENCE [LARGE SCALE GENOMIC DNA]</scope>
    <source>
        <strain evidence="3 4">NIES-571</strain>
    </source>
</reference>
<dbReference type="PANTHER" id="PTHR45691">
    <property type="entry name" value="PROTEIN DIAPHANOUS"/>
    <property type="match status" value="1"/>
</dbReference>
<keyword evidence="2" id="KW-0472">Membrane</keyword>